<accession>A0A4P9K799</accession>
<dbReference type="KEGG" id="thig:FE785_09285"/>
<keyword evidence="5 7" id="KW-0472">Membrane</keyword>
<evidence type="ECO:0000313" key="9">
    <source>
        <dbReference type="Proteomes" id="UP000304864"/>
    </source>
</evidence>
<organism evidence="8 9">
    <name type="scientific">Thiomicrorhabdus sediminis</name>
    <dbReference type="NCBI Taxonomy" id="2580412"/>
    <lineage>
        <taxon>Bacteria</taxon>
        <taxon>Pseudomonadati</taxon>
        <taxon>Pseudomonadota</taxon>
        <taxon>Gammaproteobacteria</taxon>
        <taxon>Thiotrichales</taxon>
        <taxon>Piscirickettsiaceae</taxon>
        <taxon>Thiomicrorhabdus</taxon>
    </lineage>
</organism>
<evidence type="ECO:0000256" key="1">
    <source>
        <dbReference type="ARBA" id="ARBA00004651"/>
    </source>
</evidence>
<feature type="transmembrane region" description="Helical" evidence="7">
    <location>
        <begin position="107"/>
        <end position="124"/>
    </location>
</feature>
<protein>
    <submittedName>
        <fullName evidence="8">YihY family inner membrane protein</fullName>
    </submittedName>
</protein>
<evidence type="ECO:0000256" key="7">
    <source>
        <dbReference type="SAM" id="Phobius"/>
    </source>
</evidence>
<feature type="transmembrane region" description="Helical" evidence="7">
    <location>
        <begin position="184"/>
        <end position="204"/>
    </location>
</feature>
<evidence type="ECO:0000256" key="5">
    <source>
        <dbReference type="ARBA" id="ARBA00023136"/>
    </source>
</evidence>
<gene>
    <name evidence="8" type="ORF">FE785_09285</name>
</gene>
<dbReference type="Proteomes" id="UP000304864">
    <property type="component" value="Chromosome"/>
</dbReference>
<dbReference type="PANTHER" id="PTHR30213">
    <property type="entry name" value="INNER MEMBRANE PROTEIN YHJD"/>
    <property type="match status" value="1"/>
</dbReference>
<feature type="transmembrane region" description="Helical" evidence="7">
    <location>
        <begin position="216"/>
        <end position="239"/>
    </location>
</feature>
<proteinExistence type="predicted"/>
<comment type="subcellular location">
    <subcellularLocation>
        <location evidence="1">Cell membrane</location>
        <topology evidence="1">Multi-pass membrane protein</topology>
    </subcellularLocation>
</comment>
<evidence type="ECO:0000256" key="6">
    <source>
        <dbReference type="SAM" id="MobiDB-lite"/>
    </source>
</evidence>
<keyword evidence="2" id="KW-1003">Cell membrane</keyword>
<dbReference type="RefSeq" id="WP_138565482.1">
    <property type="nucleotide sequence ID" value="NZ_CP040602.1"/>
</dbReference>
<dbReference type="InterPro" id="IPR017039">
    <property type="entry name" value="Virul_fac_BrkB"/>
</dbReference>
<sequence>MPSSEQINQSWPLLLKQVLHWRFWQRVFIHFKQHQGSDAVAILAYTTLVGIVPTIAVMLSLFSVSHYFASFETLVMDQVVRNFMPDSQPVIEEYIVRFSQQAAALKGPGLAVMLLTTLMLLWKIDQKLNGLWPERNERKWWRSVLNYLGISLLGPLLLGMSLVLSSSLMALPLIADTTPWIEKLTAGLKIVPLILAWLGFTALYKFVPRVRVPIRVALLAGFMAMVELELLKSGFAAYVKAFPTYAVVYGAMAAVPLFLLWLYLLWFLLIWNGSLVATLTKKAPRIDDETPAHPTKESADAQVRQTKKTISSHPKMEKT</sequence>
<dbReference type="AlphaFoldDB" id="A0A4P9K799"/>
<feature type="transmembrane region" description="Helical" evidence="7">
    <location>
        <begin position="42"/>
        <end position="69"/>
    </location>
</feature>
<feature type="region of interest" description="Disordered" evidence="6">
    <location>
        <begin position="286"/>
        <end position="319"/>
    </location>
</feature>
<keyword evidence="4 7" id="KW-1133">Transmembrane helix</keyword>
<dbReference type="NCBIfam" id="TIGR00765">
    <property type="entry name" value="yihY_not_rbn"/>
    <property type="match status" value="1"/>
</dbReference>
<evidence type="ECO:0000256" key="4">
    <source>
        <dbReference type="ARBA" id="ARBA00022989"/>
    </source>
</evidence>
<name>A0A4P9K799_9GAMM</name>
<evidence type="ECO:0000256" key="3">
    <source>
        <dbReference type="ARBA" id="ARBA00022692"/>
    </source>
</evidence>
<keyword evidence="9" id="KW-1185">Reference proteome</keyword>
<dbReference type="PANTHER" id="PTHR30213:SF0">
    <property type="entry name" value="UPF0761 MEMBRANE PROTEIN YIHY"/>
    <property type="match status" value="1"/>
</dbReference>
<evidence type="ECO:0000256" key="2">
    <source>
        <dbReference type="ARBA" id="ARBA00022475"/>
    </source>
</evidence>
<dbReference type="GO" id="GO:0005886">
    <property type="term" value="C:plasma membrane"/>
    <property type="evidence" value="ECO:0007669"/>
    <property type="project" value="UniProtKB-SubCell"/>
</dbReference>
<dbReference type="OrthoDB" id="9808671at2"/>
<dbReference type="PIRSF" id="PIRSF035875">
    <property type="entry name" value="RNase_BN"/>
    <property type="match status" value="1"/>
</dbReference>
<feature type="compositionally biased region" description="Basic and acidic residues" evidence="6">
    <location>
        <begin position="286"/>
        <end position="299"/>
    </location>
</feature>
<feature type="transmembrane region" description="Helical" evidence="7">
    <location>
        <begin position="144"/>
        <end position="164"/>
    </location>
</feature>
<dbReference type="EMBL" id="CP040602">
    <property type="protein sequence ID" value="QCU90808.1"/>
    <property type="molecule type" value="Genomic_DNA"/>
</dbReference>
<dbReference type="Pfam" id="PF03631">
    <property type="entry name" value="Virul_fac_BrkB"/>
    <property type="match status" value="1"/>
</dbReference>
<feature type="transmembrane region" description="Helical" evidence="7">
    <location>
        <begin position="245"/>
        <end position="271"/>
    </location>
</feature>
<keyword evidence="3 7" id="KW-0812">Transmembrane</keyword>
<evidence type="ECO:0000313" key="8">
    <source>
        <dbReference type="EMBL" id="QCU90808.1"/>
    </source>
</evidence>
<reference evidence="8 9" key="1">
    <citation type="submission" date="2019-05" db="EMBL/GenBank/DDBJ databases">
        <title>Thiomicrorhabdus sediminis sp. nov, a novel sulfur-oxidizing bacterium isolated from coastal sediment.</title>
        <authorList>
            <person name="Liu X."/>
        </authorList>
    </citation>
    <scope>NUCLEOTIDE SEQUENCE [LARGE SCALE GENOMIC DNA]</scope>
    <source>
        <strain evidence="8 9">G1</strain>
    </source>
</reference>